<dbReference type="InterPro" id="IPR042115">
    <property type="entry name" value="PriA_3primeBD_sf"/>
</dbReference>
<evidence type="ECO:0000256" key="2">
    <source>
        <dbReference type="ARBA" id="ARBA00022840"/>
    </source>
</evidence>
<dbReference type="Pfam" id="PF17764">
    <property type="entry name" value="PriA_3primeBD"/>
    <property type="match status" value="1"/>
</dbReference>
<dbReference type="InterPro" id="IPR041222">
    <property type="entry name" value="PriA_3primeBD"/>
</dbReference>
<dbReference type="GO" id="GO:0003677">
    <property type="term" value="F:DNA binding"/>
    <property type="evidence" value="ECO:0007669"/>
    <property type="project" value="UniProtKB-KW"/>
</dbReference>
<keyword evidence="1" id="KW-0547">Nucleotide-binding</keyword>
<dbReference type="EMBL" id="MHTL01000014">
    <property type="protein sequence ID" value="OHA60406.1"/>
    <property type="molecule type" value="Genomic_DNA"/>
</dbReference>
<evidence type="ECO:0000259" key="4">
    <source>
        <dbReference type="Pfam" id="PF17764"/>
    </source>
</evidence>
<dbReference type="GO" id="GO:0006310">
    <property type="term" value="P:DNA recombination"/>
    <property type="evidence" value="ECO:0007669"/>
    <property type="project" value="TreeGrafter"/>
</dbReference>
<accession>A0A1G2QIH4</accession>
<evidence type="ECO:0000313" key="6">
    <source>
        <dbReference type="Proteomes" id="UP000177090"/>
    </source>
</evidence>
<name>A0A1G2QIH4_9BACT</name>
<dbReference type="AlphaFoldDB" id="A0A1G2QIH4"/>
<evidence type="ECO:0000256" key="3">
    <source>
        <dbReference type="ARBA" id="ARBA00023125"/>
    </source>
</evidence>
<evidence type="ECO:0000313" key="5">
    <source>
        <dbReference type="EMBL" id="OHA60406.1"/>
    </source>
</evidence>
<dbReference type="InterPro" id="IPR027417">
    <property type="entry name" value="P-loop_NTPase"/>
</dbReference>
<dbReference type="GO" id="GO:0006302">
    <property type="term" value="P:double-strand break repair"/>
    <property type="evidence" value="ECO:0007669"/>
    <property type="project" value="TreeGrafter"/>
</dbReference>
<gene>
    <name evidence="5" type="ORF">A2569_03120</name>
</gene>
<dbReference type="PANTHER" id="PTHR30580:SF0">
    <property type="entry name" value="PRIMOSOMAL PROTEIN N"/>
    <property type="match status" value="1"/>
</dbReference>
<dbReference type="GO" id="GO:0006270">
    <property type="term" value="P:DNA replication initiation"/>
    <property type="evidence" value="ECO:0007669"/>
    <property type="project" value="TreeGrafter"/>
</dbReference>
<comment type="caution">
    <text evidence="5">The sequence shown here is derived from an EMBL/GenBank/DDBJ whole genome shotgun (WGS) entry which is preliminary data.</text>
</comment>
<dbReference type="SUPFAM" id="SSF52540">
    <property type="entry name" value="P-loop containing nucleoside triphosphate hydrolases"/>
    <property type="match status" value="1"/>
</dbReference>
<dbReference type="GO" id="GO:0043138">
    <property type="term" value="F:3'-5' DNA helicase activity"/>
    <property type="evidence" value="ECO:0007669"/>
    <property type="project" value="TreeGrafter"/>
</dbReference>
<dbReference type="STRING" id="1802440.A2569_03120"/>
<dbReference type="Gene3D" id="3.40.1440.60">
    <property type="entry name" value="PriA, 3(prime) DNA-binding domain"/>
    <property type="match status" value="1"/>
</dbReference>
<reference evidence="5 6" key="1">
    <citation type="journal article" date="2016" name="Nat. Commun.">
        <title>Thousands of microbial genomes shed light on interconnected biogeochemical processes in an aquifer system.</title>
        <authorList>
            <person name="Anantharaman K."/>
            <person name="Brown C.T."/>
            <person name="Hug L.A."/>
            <person name="Sharon I."/>
            <person name="Castelle C.J."/>
            <person name="Probst A.J."/>
            <person name="Thomas B.C."/>
            <person name="Singh A."/>
            <person name="Wilkins M.J."/>
            <person name="Karaoz U."/>
            <person name="Brodie E.L."/>
            <person name="Williams K.H."/>
            <person name="Hubbard S.S."/>
            <person name="Banfield J.F."/>
        </authorList>
    </citation>
    <scope>NUCLEOTIDE SEQUENCE [LARGE SCALE GENOMIC DNA]</scope>
</reference>
<keyword evidence="3" id="KW-0238">DNA-binding</keyword>
<sequence length="629" mass="69026">MNVVTVIPIARGAFVEELTYYSASLLSPGDLVEIPLRGKRVRALVAGCESAVTHKAELKASRFSLKKIGKLLTSAYLSPAFLDAARACADFYAAPLSLVLSVVLSSTVLDCGESLPALTQHQCGLREERYVVSDSDEERLSLYKKLIRETFVKRRSVLVILPTVKDVSAAALVLGRGINNSVRIVHGETSTEELGKIIKEFANGTALLIVGTPTALALTGGSVETLIVDQENTSAYKALARPFIDMRRFAEFLCDASSVRFITGDSVLSAESMLRIESGALTPLVPVKTRAHTHGEVHLINMRNEERGAVKKKEKGRAIGEALGKLITETVKKAGHVALLGARRGVAPSTVCGDCGETVRCLRCGSPVVLHESAGRQNGESEYIYACHQCGALQEPPEGCQNCGSWKLVMLGIGTQKAREELKERFPRVPVFSLDSDSVKSRAVAEERVRQFYATRGSILLGTEMLIPYLQAPIELVGIISVDTLLVIPDFKISERLFVMLTRLRERAVEHFAIQTRNPDAPTIAYAARGQLVEFQRAELEARRALNYPPYATLIKISRQGKRDTIRTDMEKLTEELREWNPLLYAGPTGAMHILLKIAFPHWPDKRLAGIVKELSPRYAVDIDPSSIL</sequence>
<evidence type="ECO:0000256" key="1">
    <source>
        <dbReference type="ARBA" id="ARBA00022741"/>
    </source>
</evidence>
<dbReference type="PANTHER" id="PTHR30580">
    <property type="entry name" value="PRIMOSOMAL PROTEIN N"/>
    <property type="match status" value="1"/>
</dbReference>
<feature type="domain" description="Primosomal protein N' 3' DNA-binding" evidence="4">
    <location>
        <begin position="25"/>
        <end position="104"/>
    </location>
</feature>
<protein>
    <recommendedName>
        <fullName evidence="4">Primosomal protein N' 3' DNA-binding domain-containing protein</fullName>
    </recommendedName>
</protein>
<organism evidence="5 6">
    <name type="scientific">Candidatus Vogelbacteria bacterium RIFOXYD1_FULL_51_18</name>
    <dbReference type="NCBI Taxonomy" id="1802440"/>
    <lineage>
        <taxon>Bacteria</taxon>
        <taxon>Candidatus Vogeliibacteriota</taxon>
    </lineage>
</organism>
<dbReference type="Gene3D" id="3.40.50.300">
    <property type="entry name" value="P-loop containing nucleotide triphosphate hydrolases"/>
    <property type="match status" value="1"/>
</dbReference>
<proteinExistence type="predicted"/>
<keyword evidence="2" id="KW-0067">ATP-binding</keyword>
<dbReference type="GO" id="GO:0005524">
    <property type="term" value="F:ATP binding"/>
    <property type="evidence" value="ECO:0007669"/>
    <property type="project" value="UniProtKB-KW"/>
</dbReference>
<dbReference type="Proteomes" id="UP000177090">
    <property type="component" value="Unassembled WGS sequence"/>
</dbReference>